<reference evidence="9 10" key="1">
    <citation type="submission" date="2018-08" db="EMBL/GenBank/DDBJ databases">
        <title>Genomic Encyclopedia of Type Strains, Phase IV (KMG-IV): sequencing the most valuable type-strain genomes for metagenomic binning, comparative biology and taxonomic classification.</title>
        <authorList>
            <person name="Goeker M."/>
        </authorList>
    </citation>
    <scope>NUCLEOTIDE SEQUENCE [LARGE SCALE GENOMIC DNA]</scope>
    <source>
        <strain evidence="9 10">DSM 26022</strain>
    </source>
</reference>
<comment type="similarity">
    <text evidence="3">Belongs to the UbiH/COQ6 family.</text>
</comment>
<evidence type="ECO:0000259" key="8">
    <source>
        <dbReference type="Pfam" id="PF01494"/>
    </source>
</evidence>
<evidence type="ECO:0000256" key="7">
    <source>
        <dbReference type="ARBA" id="ARBA00023033"/>
    </source>
</evidence>
<dbReference type="OrthoDB" id="9769565at2"/>
<dbReference type="EMBL" id="QUNR01000001">
    <property type="protein sequence ID" value="REH40008.1"/>
    <property type="molecule type" value="Genomic_DNA"/>
</dbReference>
<organism evidence="9 10">
    <name type="scientific">Paraperlucidibaca baekdonensis</name>
    <dbReference type="NCBI Taxonomy" id="748120"/>
    <lineage>
        <taxon>Bacteria</taxon>
        <taxon>Pseudomonadati</taxon>
        <taxon>Pseudomonadota</taxon>
        <taxon>Gammaproteobacteria</taxon>
        <taxon>Moraxellales</taxon>
        <taxon>Moraxellaceae</taxon>
        <taxon>Paraperlucidibaca</taxon>
    </lineage>
</organism>
<dbReference type="SUPFAM" id="SSF51905">
    <property type="entry name" value="FAD/NAD(P)-binding domain"/>
    <property type="match status" value="1"/>
</dbReference>
<evidence type="ECO:0000256" key="6">
    <source>
        <dbReference type="ARBA" id="ARBA00023002"/>
    </source>
</evidence>
<dbReference type="InterPro" id="IPR051205">
    <property type="entry name" value="UbiH/COQ6_monooxygenase"/>
</dbReference>
<dbReference type="Gene3D" id="3.50.50.60">
    <property type="entry name" value="FAD/NAD(P)-binding domain"/>
    <property type="match status" value="2"/>
</dbReference>
<accession>A0A3E0H8E8</accession>
<dbReference type="GO" id="GO:0006744">
    <property type="term" value="P:ubiquinone biosynthetic process"/>
    <property type="evidence" value="ECO:0007669"/>
    <property type="project" value="UniProtKB-UniPathway"/>
</dbReference>
<dbReference type="RefSeq" id="WP_116207088.1">
    <property type="nucleotide sequence ID" value="NZ_QUNR01000001.1"/>
</dbReference>
<feature type="domain" description="FAD-binding" evidence="8">
    <location>
        <begin position="5"/>
        <end position="395"/>
    </location>
</feature>
<dbReference type="GO" id="GO:0008681">
    <property type="term" value="F:2-octaprenyl-6-methoxyphenol hydroxylase activity"/>
    <property type="evidence" value="ECO:0007669"/>
    <property type="project" value="TreeGrafter"/>
</dbReference>
<keyword evidence="7" id="KW-0503">Monooxygenase</keyword>
<proteinExistence type="inferred from homology"/>
<dbReference type="UniPathway" id="UPA00232"/>
<dbReference type="PRINTS" id="PR00420">
    <property type="entry name" value="RNGMNOXGNASE"/>
</dbReference>
<dbReference type="InterPro" id="IPR010971">
    <property type="entry name" value="UbiH/COQ6"/>
</dbReference>
<name>A0A3E0H8E8_9GAMM</name>
<comment type="caution">
    <text evidence="9">The sequence shown here is derived from an EMBL/GenBank/DDBJ whole genome shotgun (WGS) entry which is preliminary data.</text>
</comment>
<evidence type="ECO:0000256" key="5">
    <source>
        <dbReference type="ARBA" id="ARBA00022827"/>
    </source>
</evidence>
<dbReference type="GO" id="GO:0071949">
    <property type="term" value="F:FAD binding"/>
    <property type="evidence" value="ECO:0007669"/>
    <property type="project" value="InterPro"/>
</dbReference>
<dbReference type="AlphaFoldDB" id="A0A3E0H8E8"/>
<comment type="cofactor">
    <cofactor evidence="1">
        <name>FAD</name>
        <dbReference type="ChEBI" id="CHEBI:57692"/>
    </cofactor>
</comment>
<keyword evidence="4" id="KW-0285">Flavoprotein</keyword>
<dbReference type="NCBIfam" id="TIGR01988">
    <property type="entry name" value="Ubi-OHases"/>
    <property type="match status" value="1"/>
</dbReference>
<evidence type="ECO:0000256" key="4">
    <source>
        <dbReference type="ARBA" id="ARBA00022630"/>
    </source>
</evidence>
<dbReference type="Proteomes" id="UP000256774">
    <property type="component" value="Unassembled WGS sequence"/>
</dbReference>
<dbReference type="PANTHER" id="PTHR43876">
    <property type="entry name" value="UBIQUINONE BIOSYNTHESIS MONOOXYGENASE COQ6, MITOCHONDRIAL"/>
    <property type="match status" value="1"/>
</dbReference>
<comment type="pathway">
    <text evidence="2">Cofactor biosynthesis; ubiquinone biosynthesis.</text>
</comment>
<protein>
    <submittedName>
        <fullName evidence="9">2-octaprenyl-6-methoxyphenol hydroxylase</fullName>
    </submittedName>
</protein>
<dbReference type="PANTHER" id="PTHR43876:SF8">
    <property type="entry name" value="2-OCTAPRENYL-6-METHOXYPHENOL HYDROXYLASE"/>
    <property type="match status" value="1"/>
</dbReference>
<evidence type="ECO:0000256" key="3">
    <source>
        <dbReference type="ARBA" id="ARBA00005349"/>
    </source>
</evidence>
<dbReference type="InterPro" id="IPR002938">
    <property type="entry name" value="FAD-bd"/>
</dbReference>
<evidence type="ECO:0000313" key="10">
    <source>
        <dbReference type="Proteomes" id="UP000256774"/>
    </source>
</evidence>
<sequence length="440" mass="46346">MSESGVVIVGGGMVGVTLALLMAKAAPTLPVTLLEAARLPPALAPGAMPSYTPSFDARNTALSRRSIEAFKDLGVWPQLAPHATPIHQIHVSDKGHFGMARLNAAEEYVDSFGYVVENAWLGAVLLAALRQCPSVTLIDGVQVTEVTSTGEMAQVRYRPAAQMSSSMAAASDPSSASINAPMSASDDITLTTPLLIAADGAQSQSRAWLGVDVRSQPYGQTAIVTACETSLPHAQVAFERFTADGPIALLPLPDQPDAIDAAQPGCRRSLVWALSDAEAARVQALDDAGFMQALQQAFGRRAGRFRRVGQRHAYPLALMVASQQVQGRAVILGNAAHSLHPVAGQGYNLCVRDALVLSAQLAEAHQQGKDLGDAGDLATYAAAREQDQSQIIRFSDSLVRGFSTAQPLVSWLRNVGLVGFDVLPGAKPALARYAMGLSHV</sequence>
<keyword evidence="5" id="KW-0274">FAD</keyword>
<gene>
    <name evidence="9" type="ORF">DFR26_0204</name>
</gene>
<evidence type="ECO:0000313" key="9">
    <source>
        <dbReference type="EMBL" id="REH40008.1"/>
    </source>
</evidence>
<evidence type="ECO:0000256" key="1">
    <source>
        <dbReference type="ARBA" id="ARBA00001974"/>
    </source>
</evidence>
<evidence type="ECO:0000256" key="2">
    <source>
        <dbReference type="ARBA" id="ARBA00004749"/>
    </source>
</evidence>
<keyword evidence="10" id="KW-1185">Reference proteome</keyword>
<dbReference type="Pfam" id="PF01494">
    <property type="entry name" value="FAD_binding_3"/>
    <property type="match status" value="1"/>
</dbReference>
<keyword evidence="6" id="KW-0560">Oxidoreductase</keyword>
<dbReference type="InterPro" id="IPR036188">
    <property type="entry name" value="FAD/NAD-bd_sf"/>
</dbReference>